<gene>
    <name evidence="3" type="ORF">COLSTE_02273</name>
</gene>
<feature type="compositionally biased region" description="Low complexity" evidence="1">
    <location>
        <begin position="327"/>
        <end position="349"/>
    </location>
</feature>
<evidence type="ECO:0000256" key="2">
    <source>
        <dbReference type="SAM" id="Phobius"/>
    </source>
</evidence>
<dbReference type="eggNOG" id="COG3266">
    <property type="taxonomic scope" value="Bacteria"/>
</dbReference>
<dbReference type="InterPro" id="IPR025098">
    <property type="entry name" value="DUF4013"/>
</dbReference>
<dbReference type="Proteomes" id="UP000003560">
    <property type="component" value="Unassembled WGS sequence"/>
</dbReference>
<sequence length="512" mass="52814">MMYAQNLGFMSSWHMLTRDKGWVKPVLVLTLVGWIPILGQIVLMGYGLEWARLTAWGVDAAPKQRGVDYGKVFSTGGRAFLVSLSLGFVIALVLQVVFPGSLYMLFTGLTAGNAVSVATAMASGAAMSILTMVVSIAMGTFLQAATLRATLYDSFSAGWRLDRLFQMIGRDFGGFLKVLLVTLIGGAISGVYAFVVSLVLMLVVMGGVMSATAFVGLSGSYMNGWHFLLEQLLRIGAGPLLLFIVVVIALAFVGSAISTAMSLVSMNAMGQWFCRFDVHRWGVSADPLPSDVPHRGGASDSGMGAPVNPTASDASTAQPDSNGNDFAQSASWSQSGSQGATTTDSADCGSCAAPVQPVAPVDSAAAAQSTAPAQRTAPVEPAAPVESTQAAGAECPAEAPVAPSAASLERVVSLDSEEYAAPAVDEEAAREAAEAAARSIAEEQGLSGTQREALGREAEGDCGPAKDESGSDGAVDSSGEAPVEPDASKKPIPLGPITSHDDEPQENGPIQA</sequence>
<evidence type="ECO:0000313" key="3">
    <source>
        <dbReference type="EMBL" id="EEA89555.1"/>
    </source>
</evidence>
<evidence type="ECO:0000313" key="4">
    <source>
        <dbReference type="Proteomes" id="UP000003560"/>
    </source>
</evidence>
<name>B6GDT8_9ACTN</name>
<organism evidence="3 4">
    <name type="scientific">Collinsella stercoris DSM 13279</name>
    <dbReference type="NCBI Taxonomy" id="445975"/>
    <lineage>
        <taxon>Bacteria</taxon>
        <taxon>Bacillati</taxon>
        <taxon>Actinomycetota</taxon>
        <taxon>Coriobacteriia</taxon>
        <taxon>Coriobacteriales</taxon>
        <taxon>Coriobacteriaceae</taxon>
        <taxon>Collinsella</taxon>
    </lineage>
</organism>
<feature type="compositionally biased region" description="Polar residues" evidence="1">
    <location>
        <begin position="309"/>
        <end position="326"/>
    </location>
</feature>
<feature type="region of interest" description="Disordered" evidence="1">
    <location>
        <begin position="422"/>
        <end position="512"/>
    </location>
</feature>
<evidence type="ECO:0008006" key="5">
    <source>
        <dbReference type="Google" id="ProtNLM"/>
    </source>
</evidence>
<feature type="region of interest" description="Disordered" evidence="1">
    <location>
        <begin position="363"/>
        <end position="398"/>
    </location>
</feature>
<feature type="transmembrane region" description="Helical" evidence="2">
    <location>
        <begin position="105"/>
        <end position="123"/>
    </location>
</feature>
<feature type="transmembrane region" description="Helical" evidence="2">
    <location>
        <begin position="198"/>
        <end position="219"/>
    </location>
</feature>
<feature type="transmembrane region" description="Helical" evidence="2">
    <location>
        <begin position="172"/>
        <end position="192"/>
    </location>
</feature>
<feature type="compositionally biased region" description="Low complexity" evidence="1">
    <location>
        <begin position="434"/>
        <end position="443"/>
    </location>
</feature>
<proteinExistence type="predicted"/>
<dbReference type="HOGENOM" id="CLU_040778_0_0_11"/>
<feature type="transmembrane region" description="Helical" evidence="2">
    <location>
        <begin position="79"/>
        <end position="98"/>
    </location>
</feature>
<accession>B6GDT8</accession>
<evidence type="ECO:0000256" key="1">
    <source>
        <dbReference type="SAM" id="MobiDB-lite"/>
    </source>
</evidence>
<dbReference type="EMBL" id="ABXJ01000130">
    <property type="protein sequence ID" value="EEA89555.1"/>
    <property type="molecule type" value="Genomic_DNA"/>
</dbReference>
<feature type="compositionally biased region" description="Low complexity" evidence="1">
    <location>
        <begin position="363"/>
        <end position="378"/>
    </location>
</feature>
<dbReference type="STRING" id="445975.COLSTE_02273"/>
<feature type="transmembrane region" description="Helical" evidence="2">
    <location>
        <begin position="240"/>
        <end position="264"/>
    </location>
</feature>
<keyword evidence="2" id="KW-0472">Membrane</keyword>
<feature type="transmembrane region" description="Helical" evidence="2">
    <location>
        <begin position="21"/>
        <end position="43"/>
    </location>
</feature>
<feature type="compositionally biased region" description="Basic and acidic residues" evidence="1">
    <location>
        <begin position="453"/>
        <end position="469"/>
    </location>
</feature>
<dbReference type="Pfam" id="PF13197">
    <property type="entry name" value="DUF4013"/>
    <property type="match status" value="1"/>
</dbReference>
<keyword evidence="2" id="KW-1133">Transmembrane helix</keyword>
<comment type="caution">
    <text evidence="3">The sequence shown here is derived from an EMBL/GenBank/DDBJ whole genome shotgun (WGS) entry which is preliminary data.</text>
</comment>
<feature type="transmembrane region" description="Helical" evidence="2">
    <location>
        <begin position="129"/>
        <end position="151"/>
    </location>
</feature>
<feature type="region of interest" description="Disordered" evidence="1">
    <location>
        <begin position="290"/>
        <end position="349"/>
    </location>
</feature>
<reference evidence="3 4" key="1">
    <citation type="submission" date="2008-10" db="EMBL/GenBank/DDBJ databases">
        <title>Draft genome sequence of Collinsella stercoris (DSM 13279).</title>
        <authorList>
            <person name="Sudarsanam P."/>
            <person name="Ley R."/>
            <person name="Guruge J."/>
            <person name="Turnbaugh P.J."/>
            <person name="Mahowald M."/>
            <person name="Liep D."/>
            <person name="Gordon J."/>
        </authorList>
    </citation>
    <scope>NUCLEOTIDE SEQUENCE [LARGE SCALE GENOMIC DNA]</scope>
    <source>
        <strain evidence="3 4">DSM 13279</strain>
    </source>
</reference>
<dbReference type="AlphaFoldDB" id="B6GDT8"/>
<keyword evidence="4" id="KW-1185">Reference proteome</keyword>
<keyword evidence="2" id="KW-0812">Transmembrane</keyword>
<reference evidence="3 4" key="2">
    <citation type="submission" date="2008-10" db="EMBL/GenBank/DDBJ databases">
        <authorList>
            <person name="Fulton L."/>
            <person name="Clifton S."/>
            <person name="Fulton B."/>
            <person name="Xu J."/>
            <person name="Minx P."/>
            <person name="Pepin K.H."/>
            <person name="Johnson M."/>
            <person name="Thiruvilangam P."/>
            <person name="Bhonagiri V."/>
            <person name="Nash W.E."/>
            <person name="Mardis E.R."/>
            <person name="Wilson R.K."/>
        </authorList>
    </citation>
    <scope>NUCLEOTIDE SEQUENCE [LARGE SCALE GENOMIC DNA]</scope>
    <source>
        <strain evidence="3 4">DSM 13279</strain>
    </source>
</reference>
<protein>
    <recommendedName>
        <fullName evidence="5">DUF4013 domain-containing protein</fullName>
    </recommendedName>
</protein>